<evidence type="ECO:0000259" key="4">
    <source>
        <dbReference type="PROSITE" id="PS51078"/>
    </source>
</evidence>
<evidence type="ECO:0000256" key="2">
    <source>
        <dbReference type="ARBA" id="ARBA00023125"/>
    </source>
</evidence>
<dbReference type="EMBL" id="JAPDOD010000005">
    <property type="protein sequence ID" value="MDA0160293.1"/>
    <property type="molecule type" value="Genomic_DNA"/>
</dbReference>
<reference evidence="5" key="1">
    <citation type="submission" date="2022-10" db="EMBL/GenBank/DDBJ databases">
        <title>The WGS of Solirubrobacter ginsenosidimutans DSM 21036.</title>
        <authorList>
            <person name="Jiang Z."/>
        </authorList>
    </citation>
    <scope>NUCLEOTIDE SEQUENCE</scope>
    <source>
        <strain evidence="5">DSM 21036</strain>
    </source>
</reference>
<dbReference type="GO" id="GO:0045892">
    <property type="term" value="P:negative regulation of DNA-templated transcription"/>
    <property type="evidence" value="ECO:0007669"/>
    <property type="project" value="TreeGrafter"/>
</dbReference>
<dbReference type="PANTHER" id="PTHR30136:SF35">
    <property type="entry name" value="HTH-TYPE TRANSCRIPTIONAL REGULATOR RV1719"/>
    <property type="match status" value="1"/>
</dbReference>
<sequence length="245" mass="26442">MSATEAFFASRSMQALEILAFGPATVTQVADELQVHTRTARRLLNRMVHDGWLTRHDGARPTYTPTLRIIALAAQLTQRTPLVEHALELAIDLQARTGDAVHLAIPSYRSALRLVRATGTGDHVRALRDLAPANAIAAGKLLLAFRAPWREVVLSAPLATITERTLAEPEVLRADLDRTLERGFALENEEFRAGLRALAVPIRGEGDEVVAALALSSPDRSLAELLERGGELAATGAELSARLAA</sequence>
<dbReference type="PROSITE" id="PS51078">
    <property type="entry name" value="ICLR_ED"/>
    <property type="match status" value="1"/>
</dbReference>
<dbReference type="Pfam" id="PF01614">
    <property type="entry name" value="IclR_C"/>
    <property type="match status" value="1"/>
</dbReference>
<accession>A0A9X3MSA4</accession>
<gene>
    <name evidence="5" type="ORF">OM076_08460</name>
</gene>
<proteinExistence type="predicted"/>
<protein>
    <submittedName>
        <fullName evidence="5">Helix-turn-helix domain-containing protein</fullName>
    </submittedName>
</protein>
<keyword evidence="1" id="KW-0805">Transcription regulation</keyword>
<dbReference type="SUPFAM" id="SSF55781">
    <property type="entry name" value="GAF domain-like"/>
    <property type="match status" value="1"/>
</dbReference>
<dbReference type="InterPro" id="IPR029016">
    <property type="entry name" value="GAF-like_dom_sf"/>
</dbReference>
<comment type="caution">
    <text evidence="5">The sequence shown here is derived from an EMBL/GenBank/DDBJ whole genome shotgun (WGS) entry which is preliminary data.</text>
</comment>
<dbReference type="InterPro" id="IPR036388">
    <property type="entry name" value="WH-like_DNA-bd_sf"/>
</dbReference>
<evidence type="ECO:0000313" key="5">
    <source>
        <dbReference type="EMBL" id="MDA0160293.1"/>
    </source>
</evidence>
<dbReference type="GO" id="GO:0003700">
    <property type="term" value="F:DNA-binding transcription factor activity"/>
    <property type="evidence" value="ECO:0007669"/>
    <property type="project" value="TreeGrafter"/>
</dbReference>
<evidence type="ECO:0000313" key="6">
    <source>
        <dbReference type="Proteomes" id="UP001149140"/>
    </source>
</evidence>
<evidence type="ECO:0000256" key="1">
    <source>
        <dbReference type="ARBA" id="ARBA00023015"/>
    </source>
</evidence>
<dbReference type="RefSeq" id="WP_270039067.1">
    <property type="nucleotide sequence ID" value="NZ_JAPDOD010000005.1"/>
</dbReference>
<dbReference type="PANTHER" id="PTHR30136">
    <property type="entry name" value="HELIX-TURN-HELIX TRANSCRIPTIONAL REGULATOR, ICLR FAMILY"/>
    <property type="match status" value="1"/>
</dbReference>
<dbReference type="InterPro" id="IPR036390">
    <property type="entry name" value="WH_DNA-bd_sf"/>
</dbReference>
<name>A0A9X3MSA4_9ACTN</name>
<keyword evidence="2" id="KW-0238">DNA-binding</keyword>
<keyword evidence="3" id="KW-0804">Transcription</keyword>
<keyword evidence="6" id="KW-1185">Reference proteome</keyword>
<organism evidence="5 6">
    <name type="scientific">Solirubrobacter ginsenosidimutans</name>
    <dbReference type="NCBI Taxonomy" id="490573"/>
    <lineage>
        <taxon>Bacteria</taxon>
        <taxon>Bacillati</taxon>
        <taxon>Actinomycetota</taxon>
        <taxon>Thermoleophilia</taxon>
        <taxon>Solirubrobacterales</taxon>
        <taxon>Solirubrobacteraceae</taxon>
        <taxon>Solirubrobacter</taxon>
    </lineage>
</organism>
<dbReference type="Gene3D" id="3.30.450.40">
    <property type="match status" value="1"/>
</dbReference>
<dbReference type="InterPro" id="IPR050707">
    <property type="entry name" value="HTH_MetabolicPath_Reg"/>
</dbReference>
<dbReference type="SUPFAM" id="SSF46785">
    <property type="entry name" value="Winged helix' DNA-binding domain"/>
    <property type="match status" value="1"/>
</dbReference>
<feature type="domain" description="IclR-ED" evidence="4">
    <location>
        <begin position="68"/>
        <end position="245"/>
    </location>
</feature>
<dbReference type="InterPro" id="IPR005471">
    <property type="entry name" value="Tscrpt_reg_IclR_N"/>
</dbReference>
<dbReference type="Proteomes" id="UP001149140">
    <property type="component" value="Unassembled WGS sequence"/>
</dbReference>
<evidence type="ECO:0000256" key="3">
    <source>
        <dbReference type="ARBA" id="ARBA00023163"/>
    </source>
</evidence>
<dbReference type="GO" id="GO:0003677">
    <property type="term" value="F:DNA binding"/>
    <property type="evidence" value="ECO:0007669"/>
    <property type="project" value="UniProtKB-KW"/>
</dbReference>
<dbReference type="InterPro" id="IPR014757">
    <property type="entry name" value="Tscrpt_reg_IclR_C"/>
</dbReference>
<dbReference type="AlphaFoldDB" id="A0A9X3MSA4"/>
<dbReference type="Gene3D" id="1.10.10.10">
    <property type="entry name" value="Winged helix-like DNA-binding domain superfamily/Winged helix DNA-binding domain"/>
    <property type="match status" value="1"/>
</dbReference>
<dbReference type="Pfam" id="PF09339">
    <property type="entry name" value="HTH_IclR"/>
    <property type="match status" value="1"/>
</dbReference>